<feature type="transmembrane region" description="Helical" evidence="6">
    <location>
        <begin position="328"/>
        <end position="347"/>
    </location>
</feature>
<dbReference type="GO" id="GO:0005886">
    <property type="term" value="C:plasma membrane"/>
    <property type="evidence" value="ECO:0007669"/>
    <property type="project" value="UniProtKB-SubCell"/>
</dbReference>
<dbReference type="OrthoDB" id="3471339at2"/>
<dbReference type="InterPro" id="IPR036259">
    <property type="entry name" value="MFS_trans_sf"/>
</dbReference>
<dbReference type="Pfam" id="PF07690">
    <property type="entry name" value="MFS_1"/>
    <property type="match status" value="1"/>
</dbReference>
<dbReference type="EMBL" id="FZOR01000004">
    <property type="protein sequence ID" value="SNS46555.1"/>
    <property type="molecule type" value="Genomic_DNA"/>
</dbReference>
<dbReference type="CDD" id="cd17321">
    <property type="entry name" value="MFS_MMR_MDR_like"/>
    <property type="match status" value="1"/>
</dbReference>
<keyword evidence="3 6" id="KW-0812">Transmembrane</keyword>
<feature type="transmembrane region" description="Helical" evidence="6">
    <location>
        <begin position="136"/>
        <end position="157"/>
    </location>
</feature>
<dbReference type="Proteomes" id="UP000198318">
    <property type="component" value="Unassembled WGS sequence"/>
</dbReference>
<protein>
    <submittedName>
        <fullName evidence="8">Drug resistance transporter, EmrB/QacA subfamily</fullName>
    </submittedName>
</protein>
<feature type="domain" description="Major facilitator superfamily (MFS) profile" evidence="7">
    <location>
        <begin position="10"/>
        <end position="442"/>
    </location>
</feature>
<evidence type="ECO:0000256" key="5">
    <source>
        <dbReference type="ARBA" id="ARBA00023136"/>
    </source>
</evidence>
<dbReference type="PRINTS" id="PR01035">
    <property type="entry name" value="TCRTETA"/>
</dbReference>
<evidence type="ECO:0000313" key="9">
    <source>
        <dbReference type="Proteomes" id="UP000198318"/>
    </source>
</evidence>
<dbReference type="SUPFAM" id="SSF103473">
    <property type="entry name" value="MFS general substrate transporter"/>
    <property type="match status" value="1"/>
</dbReference>
<evidence type="ECO:0000259" key="7">
    <source>
        <dbReference type="PROSITE" id="PS50850"/>
    </source>
</evidence>
<organism evidence="8 9">
    <name type="scientific">Actinomadura meyerae</name>
    <dbReference type="NCBI Taxonomy" id="240840"/>
    <lineage>
        <taxon>Bacteria</taxon>
        <taxon>Bacillati</taxon>
        <taxon>Actinomycetota</taxon>
        <taxon>Actinomycetes</taxon>
        <taxon>Streptosporangiales</taxon>
        <taxon>Thermomonosporaceae</taxon>
        <taxon>Actinomadura</taxon>
    </lineage>
</organism>
<evidence type="ECO:0000256" key="2">
    <source>
        <dbReference type="ARBA" id="ARBA00007520"/>
    </source>
</evidence>
<accession>A0A239EPI3</accession>
<proteinExistence type="inferred from homology"/>
<feature type="transmembrane region" description="Helical" evidence="6">
    <location>
        <begin position="298"/>
        <end position="316"/>
    </location>
</feature>
<dbReference type="Gene3D" id="1.20.1250.20">
    <property type="entry name" value="MFS general substrate transporter like domains"/>
    <property type="match status" value="1"/>
</dbReference>
<feature type="transmembrane region" description="Helical" evidence="6">
    <location>
        <begin position="359"/>
        <end position="377"/>
    </location>
</feature>
<feature type="transmembrane region" description="Helical" evidence="6">
    <location>
        <begin position="76"/>
        <end position="96"/>
    </location>
</feature>
<reference evidence="8 9" key="1">
    <citation type="submission" date="2017-06" db="EMBL/GenBank/DDBJ databases">
        <authorList>
            <person name="Kim H.J."/>
            <person name="Triplett B.A."/>
        </authorList>
    </citation>
    <scope>NUCLEOTIDE SEQUENCE [LARGE SCALE GENOMIC DNA]</scope>
    <source>
        <strain evidence="8 9">DSM 44715</strain>
    </source>
</reference>
<sequence>MPPRRRPAWTLAVASAAGYLLVLDLVGVNIALPDMRRGLGAGLAEVQWAVDAYALALAGLLLTAGALADRLGRRRMLLGGLAAFTGASLACGLAPSAPVLDVFRAVQGCGAAVLYGTASPLLAAAYPAGRSRNRALGVYAAASGAAIATGPLVGGALTGLLGWRAIFFLNVPVGLAALAVAAAAVPESRDPRPRPLDPAAALLLTAGLAGPLWALIEIPRLGWAAPGVLLPALAGASAIAWLVRRRVPEPMLDLSLLRGRLYAANASAALFSHAAGAGSLAYFSLYVQGPMGTPPAQAGLWFLTYSAPALAAPLLLARVAHRAPPAALVAAGPLLTVLSTLLLAATYRTGSWPAMVPGFALGGLAAIGNLVSSQVALEAAPAERAGVAAGITNTAKQLGIAVGVAVLGVPYGLTGVGGMLLTAAALALAGALPALCLCGGRYSSFRRSRRSPVKAPAVTPRTRSDQTR</sequence>
<keyword evidence="5 6" id="KW-0472">Membrane</keyword>
<feature type="transmembrane region" description="Helical" evidence="6">
    <location>
        <begin position="420"/>
        <end position="440"/>
    </location>
</feature>
<evidence type="ECO:0000256" key="4">
    <source>
        <dbReference type="ARBA" id="ARBA00022989"/>
    </source>
</evidence>
<feature type="transmembrane region" description="Helical" evidence="6">
    <location>
        <begin position="222"/>
        <end position="243"/>
    </location>
</feature>
<feature type="transmembrane region" description="Helical" evidence="6">
    <location>
        <begin position="52"/>
        <end position="69"/>
    </location>
</feature>
<dbReference type="PROSITE" id="PS00216">
    <property type="entry name" value="SUGAR_TRANSPORT_1"/>
    <property type="match status" value="1"/>
</dbReference>
<dbReference type="AlphaFoldDB" id="A0A239EPI3"/>
<name>A0A239EPI3_9ACTN</name>
<dbReference type="PANTHER" id="PTHR42718:SF49">
    <property type="entry name" value="EXPORT PROTEIN"/>
    <property type="match status" value="1"/>
</dbReference>
<dbReference type="InterPro" id="IPR001958">
    <property type="entry name" value="Tet-R_TetA/multi-R_MdtG-like"/>
</dbReference>
<feature type="transmembrane region" description="Helical" evidence="6">
    <location>
        <begin position="264"/>
        <end position="286"/>
    </location>
</feature>
<feature type="transmembrane region" description="Helical" evidence="6">
    <location>
        <begin position="12"/>
        <end position="32"/>
    </location>
</feature>
<keyword evidence="9" id="KW-1185">Reference proteome</keyword>
<feature type="transmembrane region" description="Helical" evidence="6">
    <location>
        <begin position="102"/>
        <end position="124"/>
    </location>
</feature>
<feature type="transmembrane region" description="Helical" evidence="6">
    <location>
        <begin position="163"/>
        <end position="184"/>
    </location>
</feature>
<comment type="subcellular location">
    <subcellularLocation>
        <location evidence="1">Cell membrane</location>
        <topology evidence="1">Multi-pass membrane protein</topology>
    </subcellularLocation>
</comment>
<dbReference type="InterPro" id="IPR011701">
    <property type="entry name" value="MFS"/>
</dbReference>
<dbReference type="RefSeq" id="WP_089325056.1">
    <property type="nucleotide sequence ID" value="NZ_FZOR01000004.1"/>
</dbReference>
<dbReference type="Gene3D" id="1.20.1720.10">
    <property type="entry name" value="Multidrug resistance protein D"/>
    <property type="match status" value="1"/>
</dbReference>
<keyword evidence="4 6" id="KW-1133">Transmembrane helix</keyword>
<dbReference type="GO" id="GO:0022857">
    <property type="term" value="F:transmembrane transporter activity"/>
    <property type="evidence" value="ECO:0007669"/>
    <property type="project" value="InterPro"/>
</dbReference>
<gene>
    <name evidence="8" type="ORF">SAMN05443665_1004165</name>
</gene>
<dbReference type="InterPro" id="IPR005829">
    <property type="entry name" value="Sugar_transporter_CS"/>
</dbReference>
<dbReference type="PROSITE" id="PS50850">
    <property type="entry name" value="MFS"/>
    <property type="match status" value="1"/>
</dbReference>
<feature type="transmembrane region" description="Helical" evidence="6">
    <location>
        <begin position="196"/>
        <end position="216"/>
    </location>
</feature>
<evidence type="ECO:0000256" key="3">
    <source>
        <dbReference type="ARBA" id="ARBA00022692"/>
    </source>
</evidence>
<dbReference type="PANTHER" id="PTHR42718">
    <property type="entry name" value="MAJOR FACILITATOR SUPERFAMILY MULTIDRUG TRANSPORTER MFSC"/>
    <property type="match status" value="1"/>
</dbReference>
<evidence type="ECO:0000256" key="1">
    <source>
        <dbReference type="ARBA" id="ARBA00004651"/>
    </source>
</evidence>
<dbReference type="InterPro" id="IPR020846">
    <property type="entry name" value="MFS_dom"/>
</dbReference>
<evidence type="ECO:0000313" key="8">
    <source>
        <dbReference type="EMBL" id="SNS46555.1"/>
    </source>
</evidence>
<comment type="similarity">
    <text evidence="2">Belongs to the major facilitator superfamily. TCR/Tet family.</text>
</comment>
<evidence type="ECO:0000256" key="6">
    <source>
        <dbReference type="SAM" id="Phobius"/>
    </source>
</evidence>